<keyword evidence="2" id="KW-1185">Reference proteome</keyword>
<comment type="caution">
    <text evidence="1">The sequence shown here is derived from an EMBL/GenBank/DDBJ whole genome shotgun (WGS) entry which is preliminary data.</text>
</comment>
<protein>
    <submittedName>
        <fullName evidence="1">Class I SAM-dependent methyltransferase</fullName>
        <ecNumber evidence="1">2.1.1.-</ecNumber>
    </submittedName>
</protein>
<keyword evidence="1" id="KW-0489">Methyltransferase</keyword>
<evidence type="ECO:0000313" key="1">
    <source>
        <dbReference type="EMBL" id="MFD0979214.1"/>
    </source>
</evidence>
<dbReference type="RefSeq" id="WP_386073539.1">
    <property type="nucleotide sequence ID" value="NZ_JBHTJT010000007.1"/>
</dbReference>
<dbReference type="GO" id="GO:0008168">
    <property type="term" value="F:methyltransferase activity"/>
    <property type="evidence" value="ECO:0007669"/>
    <property type="project" value="UniProtKB-KW"/>
</dbReference>
<dbReference type="GO" id="GO:0032259">
    <property type="term" value="P:methylation"/>
    <property type="evidence" value="ECO:0007669"/>
    <property type="project" value="UniProtKB-KW"/>
</dbReference>
<dbReference type="EC" id="2.1.1.-" evidence="1"/>
<dbReference type="InterPro" id="IPR029063">
    <property type="entry name" value="SAM-dependent_MTases_sf"/>
</dbReference>
<dbReference type="EMBL" id="JBHTJT010000007">
    <property type="protein sequence ID" value="MFD0979214.1"/>
    <property type="molecule type" value="Genomic_DNA"/>
</dbReference>
<dbReference type="Proteomes" id="UP001597108">
    <property type="component" value="Unassembled WGS sequence"/>
</dbReference>
<organism evidence="1 2">
    <name type="scientific">Tropicimonas aquimaris</name>
    <dbReference type="NCBI Taxonomy" id="914152"/>
    <lineage>
        <taxon>Bacteria</taxon>
        <taxon>Pseudomonadati</taxon>
        <taxon>Pseudomonadota</taxon>
        <taxon>Alphaproteobacteria</taxon>
        <taxon>Rhodobacterales</taxon>
        <taxon>Roseobacteraceae</taxon>
        <taxon>Tropicimonas</taxon>
    </lineage>
</organism>
<name>A0ABW3IM96_9RHOB</name>
<reference evidence="2" key="1">
    <citation type="journal article" date="2019" name="Int. J. Syst. Evol. Microbiol.">
        <title>The Global Catalogue of Microorganisms (GCM) 10K type strain sequencing project: providing services to taxonomists for standard genome sequencing and annotation.</title>
        <authorList>
            <consortium name="The Broad Institute Genomics Platform"/>
            <consortium name="The Broad Institute Genome Sequencing Center for Infectious Disease"/>
            <person name="Wu L."/>
            <person name="Ma J."/>
        </authorList>
    </citation>
    <scope>NUCLEOTIDE SEQUENCE [LARGE SCALE GENOMIC DNA]</scope>
    <source>
        <strain evidence="2">CCUG 60524</strain>
    </source>
</reference>
<dbReference type="Pfam" id="PF13578">
    <property type="entry name" value="Methyltransf_24"/>
    <property type="match status" value="1"/>
</dbReference>
<evidence type="ECO:0000313" key="2">
    <source>
        <dbReference type="Proteomes" id="UP001597108"/>
    </source>
</evidence>
<dbReference type="PANTHER" id="PTHR37909">
    <property type="entry name" value="S-ADENOSYL-L-METHIONINE-DEPENDENT METHYLTRANSFERASES SUPERFAMILY PROTEIN"/>
    <property type="match status" value="1"/>
</dbReference>
<accession>A0ABW3IM96</accession>
<dbReference type="Gene3D" id="3.40.50.150">
    <property type="entry name" value="Vaccinia Virus protein VP39"/>
    <property type="match status" value="1"/>
</dbReference>
<dbReference type="SUPFAM" id="SSF53335">
    <property type="entry name" value="S-adenosyl-L-methionine-dependent methyltransferases"/>
    <property type="match status" value="1"/>
</dbReference>
<gene>
    <name evidence="1" type="ORF">ACFQ2S_06055</name>
</gene>
<proteinExistence type="predicted"/>
<dbReference type="PANTHER" id="PTHR37909:SF1">
    <property type="entry name" value="S-ADENOSYL-L-METHIONINE-DEPENDENT METHYLTRANSFERASES SUPERFAMILY PROTEIN"/>
    <property type="match status" value="1"/>
</dbReference>
<sequence length="257" mass="28872">MRRIFNRLYDEDPYLDAPLADVEVDMQGWGSTHFFFRGIIEHLKPSMIVEVGSWKGRSALHMADLCKASGIENLEICCVDTWLGTSGIWARKGQVKEELKLKNGWPMLYFTFMKNVVEAGHQDVITPLPLPSDMGAQVLKRMRARPDLIYIDAAHDYDNCLRDLRNYFDLLDDNGILLGDDYETIDGVTEAAQEFAREKELILVGTRSKFVLSKNVQHVHAMQALLAEIDARRARVAEAKARAAEEASAGEAGGEEA</sequence>
<keyword evidence="1" id="KW-0808">Transferase</keyword>